<dbReference type="InterPro" id="IPR010559">
    <property type="entry name" value="Sig_transdc_His_kin_internal"/>
</dbReference>
<dbReference type="Gene3D" id="2.60.40.10">
    <property type="entry name" value="Immunoglobulins"/>
    <property type="match status" value="1"/>
</dbReference>
<dbReference type="GO" id="GO:0016020">
    <property type="term" value="C:membrane"/>
    <property type="evidence" value="ECO:0007669"/>
    <property type="project" value="InterPro"/>
</dbReference>
<dbReference type="Gene3D" id="2.130.10.10">
    <property type="entry name" value="YVTN repeat-like/Quinoprotein amine dehydrogenase"/>
    <property type="match status" value="2"/>
</dbReference>
<gene>
    <name evidence="5" type="ORF">GXP67_05715</name>
</gene>
<dbReference type="RefSeq" id="WP_162442266.1">
    <property type="nucleotide sequence ID" value="NZ_CP048222.1"/>
</dbReference>
<dbReference type="InterPro" id="IPR011110">
    <property type="entry name" value="Reg_prop"/>
</dbReference>
<protein>
    <recommendedName>
        <fullName evidence="7">Histidine kinase</fullName>
    </recommendedName>
</protein>
<evidence type="ECO:0000256" key="1">
    <source>
        <dbReference type="ARBA" id="ARBA00022553"/>
    </source>
</evidence>
<feature type="domain" description="Two component regulator three Y" evidence="4">
    <location>
        <begin position="722"/>
        <end position="786"/>
    </location>
</feature>
<evidence type="ECO:0000259" key="4">
    <source>
        <dbReference type="Pfam" id="PF07495"/>
    </source>
</evidence>
<dbReference type="SUPFAM" id="SSF55874">
    <property type="entry name" value="ATPase domain of HSP90 chaperone/DNA topoisomerase II/histidine kinase"/>
    <property type="match status" value="1"/>
</dbReference>
<dbReference type="Pfam" id="PF07495">
    <property type="entry name" value="Y_Y_Y"/>
    <property type="match status" value="1"/>
</dbReference>
<reference evidence="5 6" key="1">
    <citation type="submission" date="2020-01" db="EMBL/GenBank/DDBJ databases">
        <authorList>
            <person name="Kim M.K."/>
        </authorList>
    </citation>
    <scope>NUCLEOTIDE SEQUENCE [LARGE SCALE GENOMIC DNA]</scope>
    <source>
        <strain evidence="5 6">172606-1</strain>
    </source>
</reference>
<proteinExistence type="predicted"/>
<dbReference type="SUPFAM" id="SSF63829">
    <property type="entry name" value="Calcium-dependent phosphotriesterase"/>
    <property type="match status" value="3"/>
</dbReference>
<dbReference type="Proteomes" id="UP000480178">
    <property type="component" value="Chromosome"/>
</dbReference>
<keyword evidence="2" id="KW-1133">Transmembrane helix</keyword>
<dbReference type="InterPro" id="IPR015943">
    <property type="entry name" value="WD40/YVTN_repeat-like_dom_sf"/>
</dbReference>
<dbReference type="InterPro" id="IPR013783">
    <property type="entry name" value="Ig-like_fold"/>
</dbReference>
<evidence type="ECO:0000259" key="3">
    <source>
        <dbReference type="Pfam" id="PF06580"/>
    </source>
</evidence>
<keyword evidence="2" id="KW-0472">Membrane</keyword>
<accession>A0A6C0GE30</accession>
<keyword evidence="2" id="KW-0812">Transmembrane</keyword>
<evidence type="ECO:0008006" key="7">
    <source>
        <dbReference type="Google" id="ProtNLM"/>
    </source>
</evidence>
<keyword evidence="6" id="KW-1185">Reference proteome</keyword>
<sequence>MAQFTQTKIGCTWLLNLLFLLIGLSLTTLAQTVHSTLYLNQTPTFIHYSLQQGLSNKIITAIHQDREGFIWVGTQDGLNRFDGYRFTVFQTDSTEMPYTFVSFIHEDRAGHLWLSTMNKGLVRFDKQTGKFTSYRIDSTGQDKRNFCLSILVDSQDRFWVATAEGVNKFDPETGRFTLYAHPAPGYIIYKIHEDATGGLWVATDKGLFQFDPDGRTFTLFPLSKEEQQEDISHVRCLYTDRKGNLWIGTNGRGNANGLFRLNPITRQITHYAFQKNGLTGNHIYKEAIVEDAAGMIWIGTNNGLQQLNPVTGEFTTYQANALIPGNLISNNIWSLYIDRSGLLWIGTAEGLHRLMPRSRQIRTYQLRPDAIYNHREENSIEFLYEDHSGLLWFSPFTHGLYSFDRRTSQLTRYAARTEDVYSLVNDNIRDVREDKSGVLWVLAGKCLHALDRNTGRFTRYPMQIYCWLLEEDSAGHLWVGGEALARFDKQSGQFTYYYHNPAVSNSLLQNSMFPMLISRSGVIWMGMAGLGLSKLEPKTGKFTHYKPNLTHPKGHLNNLLVNELYEDKAGILWIATTHGGLNRLDTNTGYFTAFTTRDGLPSNNIASILEDKRGHLWLSTNQGISRFNPRTRSFRNYDKGDGLQDNEFFGSVSFRCHNGELLFGGPNGFNIFHPGSLQDNPVIPPVYITSFKVLDKPHMFDQQTIKLSYLENFISFDFVALNYIMPEKNQYAYQLVGVDKDWVYSGNRRFVNYPDLDPGNYTFRVKASNNDGVWNQQGAALQFVILPPFYYTWWFISLSFAAVLCLLYAGYRYRIRQVQKQEREKTEFNKKVSELEMQALRAQMNPHFIFNCLNSINRFILKNQPEAASDYLSKFSRLIRLILQNSNTPTITLENELEALELYLQMEALRFEGKFTFSITCDKEVEADYIEIPPLIIQPYVENAIWHGLMHKEGMGQLSIVVQQEAQWLICTIEDNGIGRKRAAQLKSKSATKSKSMGMQITAHRLELLHKLYGKQTRVEVVDLIDDSGEACGTRVNLKMLV</sequence>
<dbReference type="GO" id="GO:0000155">
    <property type="term" value="F:phosphorelay sensor kinase activity"/>
    <property type="evidence" value="ECO:0007669"/>
    <property type="project" value="InterPro"/>
</dbReference>
<feature type="transmembrane region" description="Helical" evidence="2">
    <location>
        <begin position="791"/>
        <end position="811"/>
    </location>
</feature>
<dbReference type="Pfam" id="PF06580">
    <property type="entry name" value="His_kinase"/>
    <property type="match status" value="1"/>
</dbReference>
<dbReference type="PANTHER" id="PTHR43547:SF2">
    <property type="entry name" value="HYBRID SIGNAL TRANSDUCTION HISTIDINE KINASE C"/>
    <property type="match status" value="1"/>
</dbReference>
<name>A0A6C0GE30_9BACT</name>
<evidence type="ECO:0000313" key="5">
    <source>
        <dbReference type="EMBL" id="QHT66198.1"/>
    </source>
</evidence>
<dbReference type="AlphaFoldDB" id="A0A6C0GE30"/>
<dbReference type="Pfam" id="PF07494">
    <property type="entry name" value="Reg_prop"/>
    <property type="match status" value="5"/>
</dbReference>
<dbReference type="KEGG" id="rhoz:GXP67_05715"/>
<feature type="domain" description="Signal transduction histidine kinase internal region" evidence="3">
    <location>
        <begin position="836"/>
        <end position="915"/>
    </location>
</feature>
<dbReference type="InterPro" id="IPR036890">
    <property type="entry name" value="HATPase_C_sf"/>
</dbReference>
<keyword evidence="1" id="KW-0597">Phosphoprotein</keyword>
<evidence type="ECO:0000256" key="2">
    <source>
        <dbReference type="SAM" id="Phobius"/>
    </source>
</evidence>
<evidence type="ECO:0000313" key="6">
    <source>
        <dbReference type="Proteomes" id="UP000480178"/>
    </source>
</evidence>
<dbReference type="PANTHER" id="PTHR43547">
    <property type="entry name" value="TWO-COMPONENT HISTIDINE KINASE"/>
    <property type="match status" value="1"/>
</dbReference>
<dbReference type="InterPro" id="IPR011123">
    <property type="entry name" value="Y_Y_Y"/>
</dbReference>
<dbReference type="EMBL" id="CP048222">
    <property type="protein sequence ID" value="QHT66198.1"/>
    <property type="molecule type" value="Genomic_DNA"/>
</dbReference>
<organism evidence="5 6">
    <name type="scientific">Rhodocytophaga rosea</name>
    <dbReference type="NCBI Taxonomy" id="2704465"/>
    <lineage>
        <taxon>Bacteria</taxon>
        <taxon>Pseudomonadati</taxon>
        <taxon>Bacteroidota</taxon>
        <taxon>Cytophagia</taxon>
        <taxon>Cytophagales</taxon>
        <taxon>Rhodocytophagaceae</taxon>
        <taxon>Rhodocytophaga</taxon>
    </lineage>
</organism>
<dbReference type="Gene3D" id="3.30.565.10">
    <property type="entry name" value="Histidine kinase-like ATPase, C-terminal domain"/>
    <property type="match status" value="1"/>
</dbReference>